<comment type="caution">
    <text evidence="1">The sequence shown here is derived from an EMBL/GenBank/DDBJ whole genome shotgun (WGS) entry which is preliminary data.</text>
</comment>
<dbReference type="InParanoid" id="A0A024GCQ1"/>
<proteinExistence type="predicted"/>
<dbReference type="EMBL" id="CAIX01000075">
    <property type="protein sequence ID" value="CCI44640.1"/>
    <property type="molecule type" value="Genomic_DNA"/>
</dbReference>
<dbReference type="Proteomes" id="UP000053237">
    <property type="component" value="Unassembled WGS sequence"/>
</dbReference>
<sequence>MTFFRGRYRRRTAFRVCISTRMQPVLSGHILESCELHLELIDLTLNLFDGRNHRVKERVCAVSRLYSRIRKPAKWWVHTEGIHDGWYHWWKRRELIGTQIERFSDKSDLLSLYPHTQAIDMEDMSTWKLPGIDDCHFLPTDDTRLIVVIQFVFSWCRELLIQWHAIKLENQHEEDLIESSSAQNFESEKLFSSYQIYDQFDHLGNEFQVEKQSNQCHQQNQKLMESEMDVSVNKKPFAIRNEKATSKPKRINTETPCSNTRLPHNITNAASTIANKDISTTRRICAPRVTTSDCSIYA</sequence>
<evidence type="ECO:0000313" key="1">
    <source>
        <dbReference type="EMBL" id="CCI44640.1"/>
    </source>
</evidence>
<dbReference type="AlphaFoldDB" id="A0A024GCQ1"/>
<evidence type="ECO:0000313" key="2">
    <source>
        <dbReference type="Proteomes" id="UP000053237"/>
    </source>
</evidence>
<accession>A0A024GCQ1</accession>
<reference evidence="1 2" key="1">
    <citation type="submission" date="2012-05" db="EMBL/GenBank/DDBJ databases">
        <title>Recombination and specialization in a pathogen metapopulation.</title>
        <authorList>
            <person name="Gardiner A."/>
            <person name="Kemen E."/>
            <person name="Schultz-Larsen T."/>
            <person name="MacLean D."/>
            <person name="Van Oosterhout C."/>
            <person name="Jones J.D.G."/>
        </authorList>
    </citation>
    <scope>NUCLEOTIDE SEQUENCE [LARGE SCALE GENOMIC DNA]</scope>
    <source>
        <strain evidence="1 2">Ac Nc2</strain>
    </source>
</reference>
<organism evidence="1 2">
    <name type="scientific">Albugo candida</name>
    <dbReference type="NCBI Taxonomy" id="65357"/>
    <lineage>
        <taxon>Eukaryota</taxon>
        <taxon>Sar</taxon>
        <taxon>Stramenopiles</taxon>
        <taxon>Oomycota</taxon>
        <taxon>Peronosporomycetes</taxon>
        <taxon>Albuginales</taxon>
        <taxon>Albuginaceae</taxon>
        <taxon>Albugo</taxon>
    </lineage>
</organism>
<protein>
    <submittedName>
        <fullName evidence="1">Uncharacterized protein</fullName>
    </submittedName>
</protein>
<keyword evidence="2" id="KW-1185">Reference proteome</keyword>
<name>A0A024GCQ1_9STRA</name>
<gene>
    <name evidence="1" type="ORF">BN9_054490</name>
</gene>